<proteinExistence type="predicted"/>
<organism evidence="1 2">
    <name type="scientific">Pseudomonas viridiflava</name>
    <name type="common">Phytomonas viridiflava</name>
    <dbReference type="NCBI Taxonomy" id="33069"/>
    <lineage>
        <taxon>Bacteria</taxon>
        <taxon>Pseudomonadati</taxon>
        <taxon>Pseudomonadota</taxon>
        <taxon>Gammaproteobacteria</taxon>
        <taxon>Pseudomonadales</taxon>
        <taxon>Pseudomonadaceae</taxon>
        <taxon>Pseudomonas</taxon>
    </lineage>
</organism>
<gene>
    <name evidence="1" type="ORF">CFBP1590__3473</name>
</gene>
<accession>A0A1Y6JMN9</accession>
<dbReference type="EMBL" id="LT855380">
    <property type="protein sequence ID" value="SMS11059.1"/>
    <property type="molecule type" value="Genomic_DNA"/>
</dbReference>
<evidence type="ECO:0000313" key="2">
    <source>
        <dbReference type="Proteomes" id="UP000196842"/>
    </source>
</evidence>
<evidence type="ECO:0000313" key="1">
    <source>
        <dbReference type="EMBL" id="SMS11059.1"/>
    </source>
</evidence>
<reference evidence="1 2" key="1">
    <citation type="submission" date="2017-05" db="EMBL/GenBank/DDBJ databases">
        <authorList>
            <person name="Song R."/>
            <person name="Chenine A.L."/>
            <person name="Ruprecht R.M."/>
        </authorList>
    </citation>
    <scope>NUCLEOTIDE SEQUENCE [LARGE SCALE GENOMIC DNA]</scope>
    <source>
        <strain evidence="1 2">CFBP 1590</strain>
    </source>
</reference>
<protein>
    <submittedName>
        <fullName evidence="1">Uncharacterized protein</fullName>
    </submittedName>
</protein>
<dbReference type="KEGG" id="pvd:CFBP1590__3473"/>
<sequence>MYMQQSEPHTLMDARFKCLMLLSPFAVWQVSTPDVTLHYSENATSELSYIWNTHHRTFKRRLLPGETTGDYGAIFQDEDFFMEVYWWDSGNISGCVRIDPKWPETHIYLKADGRVDTSPAGGTDVDRLYPCLGSDV</sequence>
<dbReference type="Proteomes" id="UP000196842">
    <property type="component" value="Chromosome I"/>
</dbReference>
<name>A0A1Y6JMN9_PSEVI</name>
<dbReference type="AlphaFoldDB" id="A0A1Y6JMN9"/>